<evidence type="ECO:0000259" key="1">
    <source>
        <dbReference type="Pfam" id="PF00856"/>
    </source>
</evidence>
<proteinExistence type="predicted"/>
<dbReference type="SUPFAM" id="SSF82199">
    <property type="entry name" value="SET domain"/>
    <property type="match status" value="1"/>
</dbReference>
<organism evidence="2 3">
    <name type="scientific">Geranomyces variabilis</name>
    <dbReference type="NCBI Taxonomy" id="109894"/>
    <lineage>
        <taxon>Eukaryota</taxon>
        <taxon>Fungi</taxon>
        <taxon>Fungi incertae sedis</taxon>
        <taxon>Chytridiomycota</taxon>
        <taxon>Chytridiomycota incertae sedis</taxon>
        <taxon>Chytridiomycetes</taxon>
        <taxon>Spizellomycetales</taxon>
        <taxon>Powellomycetaceae</taxon>
        <taxon>Geranomyces</taxon>
    </lineage>
</organism>
<evidence type="ECO:0000313" key="3">
    <source>
        <dbReference type="Proteomes" id="UP001212152"/>
    </source>
</evidence>
<comment type="caution">
    <text evidence="2">The sequence shown here is derived from an EMBL/GenBank/DDBJ whole genome shotgun (WGS) entry which is preliminary data.</text>
</comment>
<evidence type="ECO:0000313" key="2">
    <source>
        <dbReference type="EMBL" id="KAJ3178222.1"/>
    </source>
</evidence>
<gene>
    <name evidence="2" type="ORF">HDU87_003774</name>
</gene>
<accession>A0AAD5XMC8</accession>
<dbReference type="Gene3D" id="2.170.270.10">
    <property type="entry name" value="SET domain"/>
    <property type="match status" value="1"/>
</dbReference>
<name>A0AAD5XMC8_9FUNG</name>
<sequence>MAAQAAFPTNVQDVAYGQALCASSDLEAGTVVEHFEGEIVDYDQLSDYDKTYVLNFLPKGSKDWIWMLPRSNARYANHSCDPNAFICSDTLDLVLRRAVKKNEQITFLYNQGADSDYWDPVWNFRCCCGATHCQGVIDRYRDSNLVHPPRIAKLATLPSNREE</sequence>
<dbReference type="EMBL" id="JADGJQ010000028">
    <property type="protein sequence ID" value="KAJ3178222.1"/>
    <property type="molecule type" value="Genomic_DNA"/>
</dbReference>
<dbReference type="InterPro" id="IPR001214">
    <property type="entry name" value="SET_dom"/>
</dbReference>
<dbReference type="Pfam" id="PF00856">
    <property type="entry name" value="SET"/>
    <property type="match status" value="1"/>
</dbReference>
<protein>
    <recommendedName>
        <fullName evidence="1">SET domain-containing protein</fullName>
    </recommendedName>
</protein>
<keyword evidence="3" id="KW-1185">Reference proteome</keyword>
<feature type="domain" description="SET" evidence="1">
    <location>
        <begin position="17"/>
        <end position="110"/>
    </location>
</feature>
<dbReference type="Proteomes" id="UP001212152">
    <property type="component" value="Unassembled WGS sequence"/>
</dbReference>
<dbReference type="InterPro" id="IPR046341">
    <property type="entry name" value="SET_dom_sf"/>
</dbReference>
<dbReference type="AlphaFoldDB" id="A0AAD5XMC8"/>
<reference evidence="2" key="1">
    <citation type="submission" date="2020-05" db="EMBL/GenBank/DDBJ databases">
        <title>Phylogenomic resolution of chytrid fungi.</title>
        <authorList>
            <person name="Stajich J.E."/>
            <person name="Amses K."/>
            <person name="Simmons R."/>
            <person name="Seto K."/>
            <person name="Myers J."/>
            <person name="Bonds A."/>
            <person name="Quandt C.A."/>
            <person name="Barry K."/>
            <person name="Liu P."/>
            <person name="Grigoriev I."/>
            <person name="Longcore J.E."/>
            <person name="James T.Y."/>
        </authorList>
    </citation>
    <scope>NUCLEOTIDE SEQUENCE</scope>
    <source>
        <strain evidence="2">JEL0379</strain>
    </source>
</reference>